<reference evidence="2 3" key="1">
    <citation type="journal article" date="2019" name="Int. J. Syst. Evol. Microbiol.">
        <title>The Global Catalogue of Microorganisms (GCM) 10K type strain sequencing project: providing services to taxonomists for standard genome sequencing and annotation.</title>
        <authorList>
            <consortium name="The Broad Institute Genomics Platform"/>
            <consortium name="The Broad Institute Genome Sequencing Center for Infectious Disease"/>
            <person name="Wu L."/>
            <person name="Ma J."/>
        </authorList>
    </citation>
    <scope>NUCLEOTIDE SEQUENCE [LARGE SCALE GENOMIC DNA]</scope>
    <source>
        <strain evidence="2 3">JCM 15115</strain>
    </source>
</reference>
<dbReference type="Gene3D" id="2.30.130.30">
    <property type="entry name" value="Hypothetical protein"/>
    <property type="match status" value="1"/>
</dbReference>
<evidence type="ECO:0000313" key="3">
    <source>
        <dbReference type="Proteomes" id="UP001424441"/>
    </source>
</evidence>
<comment type="caution">
    <text evidence="2">The sequence shown here is derived from an EMBL/GenBank/DDBJ whole genome shotgun (WGS) entry which is preliminary data.</text>
</comment>
<dbReference type="Proteomes" id="UP001424441">
    <property type="component" value="Unassembled WGS sequence"/>
</dbReference>
<sequence>MKALSVVSPSGRKIASGEKTIEVRRWLPDLSPDEDLLIIENDKYLTKTGDTDPDGRAVAIVRVSLVRPFIMADMQPACASYFEQGWHSWILTNIRPISSAKKVLAARGIYEVDATEIFATKT</sequence>
<accession>A0ABN1FEL4</accession>
<dbReference type="EMBL" id="BAAADE010000001">
    <property type="protein sequence ID" value="GAA0589165.1"/>
    <property type="molecule type" value="Genomic_DNA"/>
</dbReference>
<evidence type="ECO:0000313" key="2">
    <source>
        <dbReference type="EMBL" id="GAA0589165.1"/>
    </source>
</evidence>
<proteinExistence type="predicted"/>
<dbReference type="RefSeq" id="WP_343799865.1">
    <property type="nucleotide sequence ID" value="NZ_BAAADE010000001.1"/>
</dbReference>
<name>A0ABN1FEL4_9HYPH</name>
<dbReference type="InterPro" id="IPR015947">
    <property type="entry name" value="PUA-like_sf"/>
</dbReference>
<keyword evidence="3" id="KW-1185">Reference proteome</keyword>
<protein>
    <submittedName>
        <fullName evidence="2">ASCH domain-containing protein</fullName>
    </submittedName>
</protein>
<dbReference type="Pfam" id="PF04266">
    <property type="entry name" value="ASCH"/>
    <property type="match status" value="1"/>
</dbReference>
<organism evidence="2 3">
    <name type="scientific">Paenochrobactrum glaciei</name>
    <dbReference type="NCBI Taxonomy" id="486407"/>
    <lineage>
        <taxon>Bacteria</taxon>
        <taxon>Pseudomonadati</taxon>
        <taxon>Pseudomonadota</taxon>
        <taxon>Alphaproteobacteria</taxon>
        <taxon>Hyphomicrobiales</taxon>
        <taxon>Brucellaceae</taxon>
        <taxon>Paenochrobactrum</taxon>
    </lineage>
</organism>
<gene>
    <name evidence="2" type="ORF">GCM10008943_00240</name>
</gene>
<evidence type="ECO:0000259" key="1">
    <source>
        <dbReference type="Pfam" id="PF04266"/>
    </source>
</evidence>
<dbReference type="SUPFAM" id="SSF88697">
    <property type="entry name" value="PUA domain-like"/>
    <property type="match status" value="1"/>
</dbReference>
<feature type="domain" description="ASCH" evidence="1">
    <location>
        <begin position="5"/>
        <end position="79"/>
    </location>
</feature>
<dbReference type="InterPro" id="IPR007374">
    <property type="entry name" value="ASCH_domain"/>
</dbReference>